<evidence type="ECO:0000256" key="2">
    <source>
        <dbReference type="ARBA" id="ARBA00005272"/>
    </source>
</evidence>
<evidence type="ECO:0000256" key="5">
    <source>
        <dbReference type="ARBA" id="ARBA00023002"/>
    </source>
</evidence>
<evidence type="ECO:0000256" key="3">
    <source>
        <dbReference type="ARBA" id="ARBA00022630"/>
    </source>
</evidence>
<evidence type="ECO:0000259" key="6">
    <source>
        <dbReference type="Pfam" id="PF07992"/>
    </source>
</evidence>
<dbReference type="Pfam" id="PF07992">
    <property type="entry name" value="Pyr_redox_2"/>
    <property type="match status" value="1"/>
</dbReference>
<dbReference type="GO" id="GO:0003955">
    <property type="term" value="F:NAD(P)H dehydrogenase (quinone) activity"/>
    <property type="evidence" value="ECO:0007669"/>
    <property type="project" value="TreeGrafter"/>
</dbReference>
<keyword evidence="5" id="KW-0560">Oxidoreductase</keyword>
<comment type="similarity">
    <text evidence="2">Belongs to the NADH dehydrogenase family.</text>
</comment>
<evidence type="ECO:0000256" key="1">
    <source>
        <dbReference type="ARBA" id="ARBA00001974"/>
    </source>
</evidence>
<keyword evidence="3" id="KW-0285">Flavoprotein</keyword>
<dbReference type="SUPFAM" id="SSF51905">
    <property type="entry name" value="FAD/NAD(P)-binding domain"/>
    <property type="match status" value="2"/>
</dbReference>
<accession>A0A1G2CDH2</accession>
<feature type="domain" description="FAD/NAD(P)-binding" evidence="6">
    <location>
        <begin position="3"/>
        <end position="323"/>
    </location>
</feature>
<organism evidence="7 8">
    <name type="scientific">Candidatus Liptonbacteria bacterium RIFCSPLOWO2_01_FULL_52_25</name>
    <dbReference type="NCBI Taxonomy" id="1798650"/>
    <lineage>
        <taxon>Bacteria</taxon>
        <taxon>Candidatus Liptoniibacteriota</taxon>
    </lineage>
</organism>
<dbReference type="InterPro" id="IPR023753">
    <property type="entry name" value="FAD/NAD-binding_dom"/>
</dbReference>
<dbReference type="AlphaFoldDB" id="A0A1G2CDH2"/>
<dbReference type="PRINTS" id="PR00368">
    <property type="entry name" value="FADPNR"/>
</dbReference>
<name>A0A1G2CDH2_9BACT</name>
<dbReference type="InterPro" id="IPR051169">
    <property type="entry name" value="NADH-Q_oxidoreductase"/>
</dbReference>
<dbReference type="Gene3D" id="3.50.50.100">
    <property type="match status" value="1"/>
</dbReference>
<keyword evidence="4" id="KW-0274">FAD</keyword>
<dbReference type="GO" id="GO:0019646">
    <property type="term" value="P:aerobic electron transport chain"/>
    <property type="evidence" value="ECO:0007669"/>
    <property type="project" value="TreeGrafter"/>
</dbReference>
<dbReference type="PRINTS" id="PR00411">
    <property type="entry name" value="PNDRDTASEI"/>
</dbReference>
<gene>
    <name evidence="7" type="ORF">A2945_01180</name>
</gene>
<evidence type="ECO:0000313" key="8">
    <source>
        <dbReference type="Proteomes" id="UP000178880"/>
    </source>
</evidence>
<dbReference type="Proteomes" id="UP000178880">
    <property type="component" value="Unassembled WGS sequence"/>
</dbReference>
<dbReference type="PANTHER" id="PTHR42913">
    <property type="entry name" value="APOPTOSIS-INDUCING FACTOR 1"/>
    <property type="match status" value="1"/>
</dbReference>
<evidence type="ECO:0000256" key="4">
    <source>
        <dbReference type="ARBA" id="ARBA00022827"/>
    </source>
</evidence>
<dbReference type="PANTHER" id="PTHR42913:SF3">
    <property type="entry name" value="64 KDA MITOCHONDRIAL NADH DEHYDROGENASE (EUROFUNG)"/>
    <property type="match status" value="1"/>
</dbReference>
<comment type="caution">
    <text evidence="7">The sequence shown here is derived from an EMBL/GenBank/DDBJ whole genome shotgun (WGS) entry which is preliminary data.</text>
</comment>
<evidence type="ECO:0000313" key="7">
    <source>
        <dbReference type="EMBL" id="OGY99452.1"/>
    </source>
</evidence>
<sequence>MKHIVILGAGFGGLRAAMDIAKKLRGLNLLDKYEVVLIDRSDCHLYTPLLYKVATSPSMHENVCTYDISPLIKELPIRFVQDEVTNIDLPNGDVHLKGGAPIKTDFLVVALGSETNYFGIPGLKENSLQLKTVESAMEVQNAIRAAFAQGSEVKIVAGGAGANGIELAAELRLWANRAERENKNLKVSVSIIEAMPTVLPGLDVRVVRTVATRLQRLGVAVMTGAKIVSVAPREISLDGNTKISFDVFIWTGGIKTPEMISVLPIKKEPRGKPITEAHMACLAATPDLKLHPMIYGLGDSVCFMNPITNRPIPAVAPAAIAQANVVAHNIIEEIKVLESRVKSQESRMYIPREYPYVIPAGGRYAIAKIGPLVISGFLGWLFEKLVALNYLLSIMPFFRAVGAWLK</sequence>
<proteinExistence type="inferred from homology"/>
<dbReference type="InterPro" id="IPR036188">
    <property type="entry name" value="FAD/NAD-bd_sf"/>
</dbReference>
<comment type="cofactor">
    <cofactor evidence="1">
        <name>FAD</name>
        <dbReference type="ChEBI" id="CHEBI:57692"/>
    </cofactor>
</comment>
<dbReference type="EMBL" id="MHLA01000015">
    <property type="protein sequence ID" value="OGY99452.1"/>
    <property type="molecule type" value="Genomic_DNA"/>
</dbReference>
<dbReference type="STRING" id="1798650.A2945_01180"/>
<protein>
    <recommendedName>
        <fullName evidence="6">FAD/NAD(P)-binding domain-containing protein</fullName>
    </recommendedName>
</protein>
<reference evidence="7 8" key="1">
    <citation type="journal article" date="2016" name="Nat. Commun.">
        <title>Thousands of microbial genomes shed light on interconnected biogeochemical processes in an aquifer system.</title>
        <authorList>
            <person name="Anantharaman K."/>
            <person name="Brown C.T."/>
            <person name="Hug L.A."/>
            <person name="Sharon I."/>
            <person name="Castelle C.J."/>
            <person name="Probst A.J."/>
            <person name="Thomas B.C."/>
            <person name="Singh A."/>
            <person name="Wilkins M.J."/>
            <person name="Karaoz U."/>
            <person name="Brodie E.L."/>
            <person name="Williams K.H."/>
            <person name="Hubbard S.S."/>
            <person name="Banfield J.F."/>
        </authorList>
    </citation>
    <scope>NUCLEOTIDE SEQUENCE [LARGE SCALE GENOMIC DNA]</scope>
</reference>